<evidence type="ECO:0000256" key="1">
    <source>
        <dbReference type="SAM" id="SignalP"/>
    </source>
</evidence>
<comment type="caution">
    <text evidence="2">The sequence shown here is derived from an EMBL/GenBank/DDBJ whole genome shotgun (WGS) entry which is preliminary data.</text>
</comment>
<gene>
    <name evidence="2" type="ORF">ACFSCW_13400</name>
</gene>
<reference evidence="3" key="1">
    <citation type="journal article" date="2019" name="Int. J. Syst. Evol. Microbiol.">
        <title>The Global Catalogue of Microorganisms (GCM) 10K type strain sequencing project: providing services to taxonomists for standard genome sequencing and annotation.</title>
        <authorList>
            <consortium name="The Broad Institute Genomics Platform"/>
            <consortium name="The Broad Institute Genome Sequencing Center for Infectious Disease"/>
            <person name="Wu L."/>
            <person name="Ma J."/>
        </authorList>
    </citation>
    <scope>NUCLEOTIDE SEQUENCE [LARGE SCALE GENOMIC DNA]</scope>
    <source>
        <strain evidence="3">CGMCC 1.16275</strain>
    </source>
</reference>
<dbReference type="EMBL" id="JBHUDY010000002">
    <property type="protein sequence ID" value="MFD1612798.1"/>
    <property type="molecule type" value="Genomic_DNA"/>
</dbReference>
<sequence>MRTTLAALVLGMGGPALAASPLVGSYDGHQMEVAAGLDLNADGTFQYGLSYGALDEQAKGRWMERDGKVLLTTEPAPKRPTFTVVSDTPSSDGKLIVALDKPEALGGVTLTVRVTFKGSDKPMFLEVGEDGTVPLPRGLTPVAVVPDLPIYDVPLDPYPLKDVGRTLIFRFEPNDLGVADFRDEPLIIDNGQLVMRRYDRTLTFRKEGK</sequence>
<feature type="chain" id="PRO_5046087028" evidence="1">
    <location>
        <begin position="19"/>
        <end position="209"/>
    </location>
</feature>
<feature type="signal peptide" evidence="1">
    <location>
        <begin position="1"/>
        <end position="18"/>
    </location>
</feature>
<organism evidence="2 3">
    <name type="scientific">Sphingomonas tabacisoli</name>
    <dbReference type="NCBI Taxonomy" id="2249466"/>
    <lineage>
        <taxon>Bacteria</taxon>
        <taxon>Pseudomonadati</taxon>
        <taxon>Pseudomonadota</taxon>
        <taxon>Alphaproteobacteria</taxon>
        <taxon>Sphingomonadales</taxon>
        <taxon>Sphingomonadaceae</taxon>
        <taxon>Sphingomonas</taxon>
    </lineage>
</organism>
<dbReference type="Proteomes" id="UP001597115">
    <property type="component" value="Unassembled WGS sequence"/>
</dbReference>
<name>A0ABW4I5X5_9SPHN</name>
<accession>A0ABW4I5X5</accession>
<proteinExistence type="predicted"/>
<keyword evidence="3" id="KW-1185">Reference proteome</keyword>
<protein>
    <submittedName>
        <fullName evidence="2">Uncharacterized protein</fullName>
    </submittedName>
</protein>
<dbReference type="RefSeq" id="WP_380890243.1">
    <property type="nucleotide sequence ID" value="NZ_JBHUDY010000002.1"/>
</dbReference>
<evidence type="ECO:0000313" key="2">
    <source>
        <dbReference type="EMBL" id="MFD1612798.1"/>
    </source>
</evidence>
<keyword evidence="1" id="KW-0732">Signal</keyword>
<evidence type="ECO:0000313" key="3">
    <source>
        <dbReference type="Proteomes" id="UP001597115"/>
    </source>
</evidence>